<dbReference type="SUPFAM" id="SSF143842">
    <property type="entry name" value="YwmB-like"/>
    <property type="match status" value="1"/>
</dbReference>
<keyword evidence="1" id="KW-0732">Signal</keyword>
<dbReference type="Gene3D" id="3.30.360.40">
    <property type="entry name" value="YwmB-like"/>
    <property type="match status" value="1"/>
</dbReference>
<feature type="chain" id="PRO_5037368037" evidence="1">
    <location>
        <begin position="21"/>
        <end position="237"/>
    </location>
</feature>
<dbReference type="Proteomes" id="UP000637359">
    <property type="component" value="Unassembled WGS sequence"/>
</dbReference>
<keyword evidence="3" id="KW-1185">Reference proteome</keyword>
<name>A0A923RFU0_9BACI</name>
<dbReference type="RefSeq" id="WP_186868337.1">
    <property type="nucleotide sequence ID" value="NZ_JACOOL010000001.1"/>
</dbReference>
<evidence type="ECO:0000313" key="3">
    <source>
        <dbReference type="Proteomes" id="UP000637359"/>
    </source>
</evidence>
<dbReference type="Gene3D" id="3.30.2030.10">
    <property type="entry name" value="YwmB-like"/>
    <property type="match status" value="1"/>
</dbReference>
<organism evidence="2 3">
    <name type="scientific">Ornithinibacillus hominis</name>
    <dbReference type="NCBI Taxonomy" id="2763055"/>
    <lineage>
        <taxon>Bacteria</taxon>
        <taxon>Bacillati</taxon>
        <taxon>Bacillota</taxon>
        <taxon>Bacilli</taxon>
        <taxon>Bacillales</taxon>
        <taxon>Bacillaceae</taxon>
        <taxon>Ornithinibacillus</taxon>
    </lineage>
</organism>
<sequence length="237" mass="27424">MKKALVICLIVLFYANTALAVEKEQYELIDIADFMLENNLAIKEWQVTLKEHLRVERLEALIQELSTSHSITKQENENSTIYLATNTQKNSVVNVNYSVIFPKDKHYESELVITINGTDWNEDIQSSYMQLLSVLTKKHFTDDIKIFSCMTTMADDIMENGYIADFFIEKFNLQHVKEQYDTIKSTKNAEYIYGYTSFWGRKITIQDTPVNVQIVTEILGNGDVQYTIGTPILINEY</sequence>
<feature type="signal peptide" evidence="1">
    <location>
        <begin position="1"/>
        <end position="20"/>
    </location>
</feature>
<gene>
    <name evidence="2" type="ORF">H8S33_02285</name>
</gene>
<accession>A0A923RFU0</accession>
<dbReference type="AlphaFoldDB" id="A0A923RFU0"/>
<dbReference type="InterPro" id="IPR014794">
    <property type="entry name" value="DUF1779"/>
</dbReference>
<evidence type="ECO:0000256" key="1">
    <source>
        <dbReference type="SAM" id="SignalP"/>
    </source>
</evidence>
<dbReference type="InterPro" id="IPR036209">
    <property type="entry name" value="YwmB-like_sf"/>
</dbReference>
<proteinExistence type="predicted"/>
<evidence type="ECO:0000313" key="2">
    <source>
        <dbReference type="EMBL" id="MBC5635645.1"/>
    </source>
</evidence>
<reference evidence="2" key="1">
    <citation type="submission" date="2020-08" db="EMBL/GenBank/DDBJ databases">
        <title>Genome public.</title>
        <authorList>
            <person name="Liu C."/>
            <person name="Sun Q."/>
        </authorList>
    </citation>
    <scope>NUCLEOTIDE SEQUENCE</scope>
    <source>
        <strain evidence="2">BX22</strain>
    </source>
</reference>
<comment type="caution">
    <text evidence="2">The sequence shown here is derived from an EMBL/GenBank/DDBJ whole genome shotgun (WGS) entry which is preliminary data.</text>
</comment>
<dbReference type="EMBL" id="JACOOL010000001">
    <property type="protein sequence ID" value="MBC5635645.1"/>
    <property type="molecule type" value="Genomic_DNA"/>
</dbReference>
<protein>
    <submittedName>
        <fullName evidence="2">YwmB family TATA-box binding protein</fullName>
    </submittedName>
</protein>
<dbReference type="Pfam" id="PF08680">
    <property type="entry name" value="DUF1779"/>
    <property type="match status" value="1"/>
</dbReference>